<dbReference type="Pfam" id="PF06083">
    <property type="entry name" value="IL17"/>
    <property type="match status" value="1"/>
</dbReference>
<dbReference type="Proteomes" id="UP001205998">
    <property type="component" value="Unassembled WGS sequence"/>
</dbReference>
<dbReference type="AlphaFoldDB" id="A0AAD5AXC3"/>
<dbReference type="SUPFAM" id="SSF57501">
    <property type="entry name" value="Cystine-knot cytokines"/>
    <property type="match status" value="1"/>
</dbReference>
<dbReference type="InterPro" id="IPR029034">
    <property type="entry name" value="Cystine-knot_cytokine"/>
</dbReference>
<dbReference type="InterPro" id="IPR010345">
    <property type="entry name" value="IL-17_fam"/>
</dbReference>
<accession>A0AAD5AXC3</accession>
<reference evidence="5" key="1">
    <citation type="submission" date="2018-07" db="EMBL/GenBank/DDBJ databases">
        <title>Comparative genomics of catfishes provides insights into carnivory and benthic adaptation.</title>
        <authorList>
            <person name="Zhang Y."/>
            <person name="Wang D."/>
            <person name="Peng Z."/>
            <person name="Zheng S."/>
            <person name="Shao F."/>
            <person name="Tao W."/>
        </authorList>
    </citation>
    <scope>NUCLEOTIDE SEQUENCE</scope>
    <source>
        <strain evidence="5">Chongqing</strain>
    </source>
</reference>
<feature type="non-terminal residue" evidence="5">
    <location>
        <position position="1"/>
    </location>
</feature>
<name>A0AAD5AXC3_SILAS</name>
<comment type="caution">
    <text evidence="5">The sequence shown here is derived from an EMBL/GenBank/DDBJ whole genome shotgun (WGS) entry which is preliminary data.</text>
</comment>
<evidence type="ECO:0000256" key="4">
    <source>
        <dbReference type="ARBA" id="ARBA00022729"/>
    </source>
</evidence>
<dbReference type="Gene3D" id="2.10.90.10">
    <property type="entry name" value="Cystine-knot cytokines"/>
    <property type="match status" value="1"/>
</dbReference>
<comment type="subcellular location">
    <subcellularLocation>
        <location evidence="1">Secreted</location>
    </subcellularLocation>
</comment>
<evidence type="ECO:0000256" key="3">
    <source>
        <dbReference type="ARBA" id="ARBA00022525"/>
    </source>
</evidence>
<dbReference type="GO" id="GO:0005125">
    <property type="term" value="F:cytokine activity"/>
    <property type="evidence" value="ECO:0007669"/>
    <property type="project" value="InterPro"/>
</dbReference>
<keyword evidence="6" id="KW-1185">Reference proteome</keyword>
<comment type="similarity">
    <text evidence="2">Belongs to the IL-17 family.</text>
</comment>
<proteinExistence type="inferred from homology"/>
<keyword evidence="4" id="KW-0732">Signal</keyword>
<evidence type="ECO:0000256" key="2">
    <source>
        <dbReference type="ARBA" id="ARBA00007236"/>
    </source>
</evidence>
<feature type="non-terminal residue" evidence="5">
    <location>
        <position position="152"/>
    </location>
</feature>
<organism evidence="5 6">
    <name type="scientific">Silurus asotus</name>
    <name type="common">Amur catfish</name>
    <name type="synonym">Parasilurus asotus</name>
    <dbReference type="NCBI Taxonomy" id="30991"/>
    <lineage>
        <taxon>Eukaryota</taxon>
        <taxon>Metazoa</taxon>
        <taxon>Chordata</taxon>
        <taxon>Craniata</taxon>
        <taxon>Vertebrata</taxon>
        <taxon>Euteleostomi</taxon>
        <taxon>Actinopterygii</taxon>
        <taxon>Neopterygii</taxon>
        <taxon>Teleostei</taxon>
        <taxon>Ostariophysi</taxon>
        <taxon>Siluriformes</taxon>
        <taxon>Siluridae</taxon>
        <taxon>Silurus</taxon>
    </lineage>
</organism>
<dbReference type="EMBL" id="MU551596">
    <property type="protein sequence ID" value="KAI5623942.1"/>
    <property type="molecule type" value="Genomic_DNA"/>
</dbReference>
<protein>
    <submittedName>
        <fullName evidence="5">Interleukin-17C</fullName>
    </submittedName>
</protein>
<evidence type="ECO:0000313" key="6">
    <source>
        <dbReference type="Proteomes" id="UP001205998"/>
    </source>
</evidence>
<keyword evidence="3" id="KW-0964">Secreted</keyword>
<evidence type="ECO:0000256" key="1">
    <source>
        <dbReference type="ARBA" id="ARBA00004613"/>
    </source>
</evidence>
<evidence type="ECO:0000313" key="5">
    <source>
        <dbReference type="EMBL" id="KAI5623942.1"/>
    </source>
</evidence>
<sequence>IAGVFMLFLKDALTEQKLRGCLTHDEFTHQGNKLLRRAGRHNDLRAAPAVSAASCQDFTHMVFSSELKNRSLSPWRSKFVKDQHLIPSVYEEAECLCSGCIINGFENTDYNSVPVMRETMFLKKVPCPADPQKYSINIVYKTLPVACTCVVP</sequence>
<dbReference type="GO" id="GO:0005576">
    <property type="term" value="C:extracellular region"/>
    <property type="evidence" value="ECO:0007669"/>
    <property type="project" value="UniProtKB-SubCell"/>
</dbReference>
<gene>
    <name evidence="5" type="ORF">C0J50_16623</name>
</gene>